<dbReference type="NCBIfam" id="TIGR04145">
    <property type="entry name" value="Firmicu_CTERM"/>
    <property type="match status" value="2"/>
</dbReference>
<dbReference type="EMBL" id="JBHSSE010000028">
    <property type="protein sequence ID" value="MFC6202925.1"/>
    <property type="molecule type" value="Genomic_DNA"/>
</dbReference>
<feature type="transmembrane region" description="Helical" evidence="2">
    <location>
        <begin position="399"/>
        <end position="418"/>
    </location>
</feature>
<feature type="region of interest" description="Disordered" evidence="1">
    <location>
        <begin position="179"/>
        <end position="251"/>
    </location>
</feature>
<evidence type="ECO:0000313" key="4">
    <source>
        <dbReference type="EMBL" id="MFC6202925.1"/>
    </source>
</evidence>
<organism evidence="4 5">
    <name type="scientific">Lactiplantibacillus nangangensis</name>
    <dbReference type="NCBI Taxonomy" id="2559917"/>
    <lineage>
        <taxon>Bacteria</taxon>
        <taxon>Bacillati</taxon>
        <taxon>Bacillota</taxon>
        <taxon>Bacilli</taxon>
        <taxon>Lactobacillales</taxon>
        <taxon>Lactobacillaceae</taxon>
        <taxon>Lactiplantibacillus</taxon>
    </lineage>
</organism>
<proteinExistence type="predicted"/>
<reference evidence="5" key="1">
    <citation type="journal article" date="2019" name="Int. J. Syst. Evol. Microbiol.">
        <title>The Global Catalogue of Microorganisms (GCM) 10K type strain sequencing project: providing services to taxonomists for standard genome sequencing and annotation.</title>
        <authorList>
            <consortium name="The Broad Institute Genomics Platform"/>
            <consortium name="The Broad Institute Genome Sequencing Center for Infectious Disease"/>
            <person name="Wu L."/>
            <person name="Ma J."/>
        </authorList>
    </citation>
    <scope>NUCLEOTIDE SEQUENCE [LARGE SCALE GENOMIC DNA]</scope>
    <source>
        <strain evidence="5">CCM 8930</strain>
    </source>
</reference>
<keyword evidence="2" id="KW-1133">Transmembrane helix</keyword>
<keyword evidence="3" id="KW-0732">Signal</keyword>
<sequence>MKLRKIMLLGAVALGLTGLGLATGPTTVNAASSSANSTRTAISIDGQFSDWAGVPLTSGYSGSTALVDNGRYLNVYVKMKSGQGDVPAHGDYAFSIDGKTIHAWLSNTKVASGKTQAVTVTGGDYPDGTQYGIVGNGYVMNDGKNNYGEFRINLKSYGLNGTVVGKQASVTNPNIGNTATTTITNMGNHGGGSSSTATSSSTTSSVSSSSASNSSTTSSSTSAAGVISGKADSSSKATTTTSANANNDNDNLNIVIDGKFNDWKNVTLTEGYDGYTAMVSDGNYVYVYVKMKYGQVPGYGDYNFDISGKKVYVWSDNIPSSQNEGDVKAVSFTGGDYNEGHQYGDVGTGYVAQSGGHSIAEFKVDISKFGVSSMTGQTITMYNPNIGNEKVTVAGGSTGPILISGIGVVIVGFGYYKLRKAGLLTRKGRRTSGK</sequence>
<protein>
    <submittedName>
        <fullName evidence="4">Firmicu-CTERM sorting domain-containing protein</fullName>
    </submittedName>
</protein>
<accession>A0ABW1SMI1</accession>
<feature type="chain" id="PRO_5046046504" evidence="3">
    <location>
        <begin position="31"/>
        <end position="434"/>
    </location>
</feature>
<evidence type="ECO:0000256" key="1">
    <source>
        <dbReference type="SAM" id="MobiDB-lite"/>
    </source>
</evidence>
<keyword evidence="2" id="KW-0812">Transmembrane</keyword>
<feature type="compositionally biased region" description="Low complexity" evidence="1">
    <location>
        <begin position="194"/>
        <end position="251"/>
    </location>
</feature>
<dbReference type="RefSeq" id="WP_137615963.1">
    <property type="nucleotide sequence ID" value="NZ_BJDI01000005.1"/>
</dbReference>
<dbReference type="Proteomes" id="UP001596171">
    <property type="component" value="Unassembled WGS sequence"/>
</dbReference>
<dbReference type="InterPro" id="IPR026409">
    <property type="entry name" value="Firmicu_CTERM"/>
</dbReference>
<gene>
    <name evidence="4" type="ORF">ACFP1L_13715</name>
</gene>
<evidence type="ECO:0000313" key="5">
    <source>
        <dbReference type="Proteomes" id="UP001596171"/>
    </source>
</evidence>
<evidence type="ECO:0000256" key="2">
    <source>
        <dbReference type="SAM" id="Phobius"/>
    </source>
</evidence>
<evidence type="ECO:0000256" key="3">
    <source>
        <dbReference type="SAM" id="SignalP"/>
    </source>
</evidence>
<name>A0ABW1SMI1_9LACO</name>
<keyword evidence="2" id="KW-0472">Membrane</keyword>
<comment type="caution">
    <text evidence="4">The sequence shown here is derived from an EMBL/GenBank/DDBJ whole genome shotgun (WGS) entry which is preliminary data.</text>
</comment>
<keyword evidence="5" id="KW-1185">Reference proteome</keyword>
<feature type="signal peptide" evidence="3">
    <location>
        <begin position="1"/>
        <end position="30"/>
    </location>
</feature>